<feature type="modified residue" description="4-aspartylphosphate" evidence="6">
    <location>
        <position position="1020"/>
    </location>
</feature>
<evidence type="ECO:0000256" key="1">
    <source>
        <dbReference type="ARBA" id="ARBA00000085"/>
    </source>
</evidence>
<accession>A0A165FLG8</accession>
<dbReference type="GO" id="GO:0000155">
    <property type="term" value="F:phosphorelay sensor kinase activity"/>
    <property type="evidence" value="ECO:0007669"/>
    <property type="project" value="InterPro"/>
</dbReference>
<reference evidence="10 11" key="1">
    <citation type="journal article" date="2016" name="Mol. Biol. Evol.">
        <title>Comparative Genomics of Early-Diverging Mushroom-Forming Fungi Provides Insights into the Origins of Lignocellulose Decay Capabilities.</title>
        <authorList>
            <person name="Nagy L.G."/>
            <person name="Riley R."/>
            <person name="Tritt A."/>
            <person name="Adam C."/>
            <person name="Daum C."/>
            <person name="Floudas D."/>
            <person name="Sun H."/>
            <person name="Yadav J.S."/>
            <person name="Pangilinan J."/>
            <person name="Larsson K.H."/>
            <person name="Matsuura K."/>
            <person name="Barry K."/>
            <person name="Labutti K."/>
            <person name="Kuo R."/>
            <person name="Ohm R.A."/>
            <person name="Bhattacharya S.S."/>
            <person name="Shirouzu T."/>
            <person name="Yoshinaga Y."/>
            <person name="Martin F.M."/>
            <person name="Grigoriev I.V."/>
            <person name="Hibbett D.S."/>
        </authorList>
    </citation>
    <scope>NUCLEOTIDE SEQUENCE [LARGE SCALE GENOMIC DNA]</scope>
    <source>
        <strain evidence="10 11">HHB12733</strain>
    </source>
</reference>
<keyword evidence="4" id="KW-0808">Transferase</keyword>
<keyword evidence="3 6" id="KW-0597">Phosphoprotein</keyword>
<feature type="compositionally biased region" description="Basic and acidic residues" evidence="7">
    <location>
        <begin position="891"/>
        <end position="902"/>
    </location>
</feature>
<dbReference type="OrthoDB" id="21225at2759"/>
<dbReference type="PROSITE" id="PS50110">
    <property type="entry name" value="RESPONSE_REGULATORY"/>
    <property type="match status" value="1"/>
</dbReference>
<dbReference type="InterPro" id="IPR011006">
    <property type="entry name" value="CheY-like_superfamily"/>
</dbReference>
<dbReference type="PANTHER" id="PTHR43047">
    <property type="entry name" value="TWO-COMPONENT HISTIDINE PROTEIN KINASE"/>
    <property type="match status" value="1"/>
</dbReference>
<dbReference type="PANTHER" id="PTHR43047:SF72">
    <property type="entry name" value="OSMOSENSING HISTIDINE PROTEIN KINASE SLN1"/>
    <property type="match status" value="1"/>
</dbReference>
<proteinExistence type="predicted"/>
<dbReference type="Gene3D" id="3.30.450.40">
    <property type="match status" value="1"/>
</dbReference>
<dbReference type="GO" id="GO:0005886">
    <property type="term" value="C:plasma membrane"/>
    <property type="evidence" value="ECO:0007669"/>
    <property type="project" value="TreeGrafter"/>
</dbReference>
<dbReference type="STRING" id="1353952.A0A165FLG8"/>
<gene>
    <name evidence="10" type="ORF">CALCODRAFT_435003</name>
</gene>
<dbReference type="Pfam" id="PF01590">
    <property type="entry name" value="GAF"/>
    <property type="match status" value="1"/>
</dbReference>
<keyword evidence="5" id="KW-0418">Kinase</keyword>
<dbReference type="EMBL" id="KV423970">
    <property type="protein sequence ID" value="KZT56914.1"/>
    <property type="molecule type" value="Genomic_DNA"/>
</dbReference>
<dbReference type="Gene3D" id="1.10.287.130">
    <property type="match status" value="1"/>
</dbReference>
<sequence>MYDPAQSSTYAALSLAGIPGLDRRTKEEKEYTALGFLVPPQPPDEEERRKALYRFNVMHTARDVNFDRIAHLSKLVFKTKMVYISLVDAAEQWFKAESGLGMPSVARDMSFCGHCILQRGDEPMIVLDATRDWRFQRNPLVTDGPHIRFYAGAPLRTHDGHNIGSLCVIDDVPWTEFTPRQRHTLKEFAAIVMRELELWRDKIQLRIRDRIQTSMEHFTRECLEMDTNEPDSMNRVYDRAAKLVKRTLDVEGALVLDISHLELMEVTDDAGKPSLLFHGDPYGPASNGMFGPPTTHSSTILHRKFEFGPIPALPVLGSAEHGVDAAQRGRGLTATEHAKLSDFLVSYPDGKIYEGLVPLCFRHLLPNNIQYAMIVPVWSIDKNCFVLLLAYTTDLSKHYLEGYELQYLRAIGVIILSSMLKRRMQLADKAKSHFISNISHELRTPLHGILAAAELLGDTRLSGTQSSFLHTVQACATSLVETVNHVLDFTKLNGAKNAHAQPEQPIRHGHMDLITLVEETTENCVIGQQARAMGEIGSVYAPSALADDDSSNPAALTRRKWARVETVVDIGLRRKGWNVLIERGGIRRVLTNLIGNSLKFTQDGYVQVSLRESQEPAGKGMIRVELVVTDTGKGISKDFLKNQLFHPFSQENPMQSGTGLGLAIVNSIVRSESVNGKVDVWSVEGQGTDIKVSFDAEVLPTDDSRCGDNPAAELDILGSASVSLIGFDLEHRGQALAHEVIRTYLRDWWDFDVKTNGNDLGNILIVNEDMVFIRELVRQRDVTRPVIMLSAIRGDQKITAVCDAYERMGGLIAVVFKPGGPTRLLKALKLCLNDLDVRRRGHVPRSTSENFIHGVESLPREARDFAAVLGSGSGLRMRPPGSAARPAFARSRTDSGDLRLEGRPPPPPARPESSLSNEDKYMPTTIEQREDAPAADSPGSPQSMVSIGNGGVMVRSAVTSATSMRKARVLVIEDNPINRRVLGSYLSKRGHHYFEAVDGQDGVERFNDQPPWYFDVILVDMSMPRLDGVETTTEIRRSEAERRRSPSEGAGKASTIFALTGLATAEDKRRAFNAGVDGYLVKPVSLKSLDEVFANLGFA</sequence>
<dbReference type="PRINTS" id="PR00344">
    <property type="entry name" value="BCTRLSENSOR"/>
</dbReference>
<protein>
    <recommendedName>
        <fullName evidence="2">histidine kinase</fullName>
        <ecNumber evidence="2">2.7.13.3</ecNumber>
    </recommendedName>
</protein>
<dbReference type="Pfam" id="PF02518">
    <property type="entry name" value="HATPase_c"/>
    <property type="match status" value="1"/>
</dbReference>
<dbReference type="EC" id="2.7.13.3" evidence="2"/>
<dbReference type="AlphaFoldDB" id="A0A165FLG8"/>
<evidence type="ECO:0000256" key="6">
    <source>
        <dbReference type="PROSITE-ProRule" id="PRU00169"/>
    </source>
</evidence>
<organism evidence="10 11">
    <name type="scientific">Calocera cornea HHB12733</name>
    <dbReference type="NCBI Taxonomy" id="1353952"/>
    <lineage>
        <taxon>Eukaryota</taxon>
        <taxon>Fungi</taxon>
        <taxon>Dikarya</taxon>
        <taxon>Basidiomycota</taxon>
        <taxon>Agaricomycotina</taxon>
        <taxon>Dacrymycetes</taxon>
        <taxon>Dacrymycetales</taxon>
        <taxon>Dacrymycetaceae</taxon>
        <taxon>Calocera</taxon>
    </lineage>
</organism>
<dbReference type="Pfam" id="PF00072">
    <property type="entry name" value="Response_reg"/>
    <property type="match status" value="1"/>
</dbReference>
<dbReference type="FunFam" id="1.10.287.130:FF:000023">
    <property type="entry name" value="Sensor histidine kinase/response regulator, putative"/>
    <property type="match status" value="1"/>
</dbReference>
<feature type="region of interest" description="Disordered" evidence="7">
    <location>
        <begin position="1032"/>
        <end position="1051"/>
    </location>
</feature>
<dbReference type="SMART" id="SM00387">
    <property type="entry name" value="HATPase_c"/>
    <property type="match status" value="1"/>
</dbReference>
<dbReference type="InterPro" id="IPR003018">
    <property type="entry name" value="GAF"/>
</dbReference>
<dbReference type="InterPro" id="IPR029016">
    <property type="entry name" value="GAF-like_dom_sf"/>
</dbReference>
<dbReference type="Proteomes" id="UP000076842">
    <property type="component" value="Unassembled WGS sequence"/>
</dbReference>
<keyword evidence="11" id="KW-1185">Reference proteome</keyword>
<feature type="compositionally biased region" description="Basic and acidic residues" evidence="7">
    <location>
        <begin position="1033"/>
        <end position="1046"/>
    </location>
</feature>
<dbReference type="InterPro" id="IPR036097">
    <property type="entry name" value="HisK_dim/P_sf"/>
</dbReference>
<evidence type="ECO:0000259" key="8">
    <source>
        <dbReference type="PROSITE" id="PS50109"/>
    </source>
</evidence>
<dbReference type="SUPFAM" id="SSF52172">
    <property type="entry name" value="CheY-like"/>
    <property type="match status" value="1"/>
</dbReference>
<evidence type="ECO:0000256" key="4">
    <source>
        <dbReference type="ARBA" id="ARBA00022679"/>
    </source>
</evidence>
<dbReference type="InterPro" id="IPR003661">
    <property type="entry name" value="HisK_dim/P_dom"/>
</dbReference>
<dbReference type="Gene3D" id="3.40.50.2300">
    <property type="match status" value="1"/>
</dbReference>
<evidence type="ECO:0000313" key="11">
    <source>
        <dbReference type="Proteomes" id="UP000076842"/>
    </source>
</evidence>
<dbReference type="Gene3D" id="3.30.565.10">
    <property type="entry name" value="Histidine kinase-like ATPase, C-terminal domain"/>
    <property type="match status" value="1"/>
</dbReference>
<feature type="region of interest" description="Disordered" evidence="7">
    <location>
        <begin position="871"/>
        <end position="918"/>
    </location>
</feature>
<dbReference type="InterPro" id="IPR036890">
    <property type="entry name" value="HATPase_C_sf"/>
</dbReference>
<dbReference type="SUPFAM" id="SSF47384">
    <property type="entry name" value="Homodimeric domain of signal transducing histidine kinase"/>
    <property type="match status" value="1"/>
</dbReference>
<evidence type="ECO:0000256" key="7">
    <source>
        <dbReference type="SAM" id="MobiDB-lite"/>
    </source>
</evidence>
<dbReference type="PROSITE" id="PS50109">
    <property type="entry name" value="HIS_KIN"/>
    <property type="match status" value="1"/>
</dbReference>
<dbReference type="SMART" id="SM00065">
    <property type="entry name" value="GAF"/>
    <property type="match status" value="1"/>
</dbReference>
<feature type="region of interest" description="Disordered" evidence="7">
    <location>
        <begin position="929"/>
        <end position="948"/>
    </location>
</feature>
<dbReference type="Pfam" id="PF00512">
    <property type="entry name" value="HisKA"/>
    <property type="match status" value="1"/>
</dbReference>
<dbReference type="InterPro" id="IPR004358">
    <property type="entry name" value="Sig_transdc_His_kin-like_C"/>
</dbReference>
<evidence type="ECO:0000256" key="3">
    <source>
        <dbReference type="ARBA" id="ARBA00022553"/>
    </source>
</evidence>
<comment type="catalytic activity">
    <reaction evidence="1">
        <text>ATP + protein L-histidine = ADP + protein N-phospho-L-histidine.</text>
        <dbReference type="EC" id="2.7.13.3"/>
    </reaction>
</comment>
<dbReference type="InterPro" id="IPR001789">
    <property type="entry name" value="Sig_transdc_resp-reg_receiver"/>
</dbReference>
<dbReference type="CDD" id="cd17546">
    <property type="entry name" value="REC_hyHK_CKI1_RcsC-like"/>
    <property type="match status" value="1"/>
</dbReference>
<feature type="domain" description="Response regulatory" evidence="9">
    <location>
        <begin position="968"/>
        <end position="1097"/>
    </location>
</feature>
<dbReference type="SUPFAM" id="SSF55781">
    <property type="entry name" value="GAF domain-like"/>
    <property type="match status" value="1"/>
</dbReference>
<dbReference type="InterPro" id="IPR005467">
    <property type="entry name" value="His_kinase_dom"/>
</dbReference>
<evidence type="ECO:0000256" key="2">
    <source>
        <dbReference type="ARBA" id="ARBA00012438"/>
    </source>
</evidence>
<feature type="domain" description="Histidine kinase" evidence="8">
    <location>
        <begin position="437"/>
        <end position="698"/>
    </location>
</feature>
<evidence type="ECO:0000259" key="9">
    <source>
        <dbReference type="PROSITE" id="PS50110"/>
    </source>
</evidence>
<dbReference type="InParanoid" id="A0A165FLG8"/>
<name>A0A165FLG8_9BASI</name>
<evidence type="ECO:0000313" key="10">
    <source>
        <dbReference type="EMBL" id="KZT56914.1"/>
    </source>
</evidence>
<dbReference type="SMART" id="SM00448">
    <property type="entry name" value="REC"/>
    <property type="match status" value="1"/>
</dbReference>
<dbReference type="InterPro" id="IPR003594">
    <property type="entry name" value="HATPase_dom"/>
</dbReference>
<evidence type="ECO:0000256" key="5">
    <source>
        <dbReference type="ARBA" id="ARBA00022777"/>
    </source>
</evidence>
<dbReference type="SUPFAM" id="SSF55874">
    <property type="entry name" value="ATPase domain of HSP90 chaperone/DNA topoisomerase II/histidine kinase"/>
    <property type="match status" value="1"/>
</dbReference>
<dbReference type="CDD" id="cd00082">
    <property type="entry name" value="HisKA"/>
    <property type="match status" value="1"/>
</dbReference>
<dbReference type="SMART" id="SM00388">
    <property type="entry name" value="HisKA"/>
    <property type="match status" value="1"/>
</dbReference>
<dbReference type="GO" id="GO:0009927">
    <property type="term" value="F:histidine phosphotransfer kinase activity"/>
    <property type="evidence" value="ECO:0007669"/>
    <property type="project" value="TreeGrafter"/>
</dbReference>